<feature type="transmembrane region" description="Helical" evidence="1">
    <location>
        <begin position="150"/>
        <end position="170"/>
    </location>
</feature>
<dbReference type="Pfam" id="PF00892">
    <property type="entry name" value="EamA"/>
    <property type="match status" value="2"/>
</dbReference>
<dbReference type="GO" id="GO:0016020">
    <property type="term" value="C:membrane"/>
    <property type="evidence" value="ECO:0007669"/>
    <property type="project" value="InterPro"/>
</dbReference>
<feature type="transmembrane region" description="Helical" evidence="1">
    <location>
        <begin position="77"/>
        <end position="94"/>
    </location>
</feature>
<accession>A0A382GDG1</accession>
<feature type="transmembrane region" description="Helical" evidence="1">
    <location>
        <begin position="240"/>
        <end position="260"/>
    </location>
</feature>
<keyword evidence="1" id="KW-0812">Transmembrane</keyword>
<feature type="domain" description="EamA" evidence="2">
    <location>
        <begin position="13"/>
        <end position="144"/>
    </location>
</feature>
<feature type="transmembrane region" description="Helical" evidence="1">
    <location>
        <begin position="46"/>
        <end position="65"/>
    </location>
</feature>
<name>A0A382GDG1_9ZZZZ</name>
<dbReference type="PANTHER" id="PTHR22911">
    <property type="entry name" value="ACYL-MALONYL CONDENSING ENZYME-RELATED"/>
    <property type="match status" value="1"/>
</dbReference>
<dbReference type="SUPFAM" id="SSF103481">
    <property type="entry name" value="Multidrug resistance efflux transporter EmrE"/>
    <property type="match status" value="2"/>
</dbReference>
<dbReference type="Gene3D" id="1.10.3730.20">
    <property type="match status" value="1"/>
</dbReference>
<reference evidence="3" key="1">
    <citation type="submission" date="2018-05" db="EMBL/GenBank/DDBJ databases">
        <authorList>
            <person name="Lanie J.A."/>
            <person name="Ng W.-L."/>
            <person name="Kazmierczak K.M."/>
            <person name="Andrzejewski T.M."/>
            <person name="Davidsen T.M."/>
            <person name="Wayne K.J."/>
            <person name="Tettelin H."/>
            <person name="Glass J.I."/>
            <person name="Rusch D."/>
            <person name="Podicherti R."/>
            <person name="Tsui H.-C.T."/>
            <person name="Winkler M.E."/>
        </authorList>
    </citation>
    <scope>NUCLEOTIDE SEQUENCE</scope>
</reference>
<evidence type="ECO:0000256" key="1">
    <source>
        <dbReference type="SAM" id="Phobius"/>
    </source>
</evidence>
<gene>
    <name evidence="3" type="ORF">METZ01_LOCUS225497</name>
</gene>
<feature type="transmembrane region" description="Helical" evidence="1">
    <location>
        <begin position="127"/>
        <end position="144"/>
    </location>
</feature>
<feature type="domain" description="EamA" evidence="2">
    <location>
        <begin position="155"/>
        <end position="278"/>
    </location>
</feature>
<feature type="transmembrane region" description="Helical" evidence="1">
    <location>
        <begin position="100"/>
        <end position="120"/>
    </location>
</feature>
<dbReference type="AlphaFoldDB" id="A0A382GDG1"/>
<dbReference type="InterPro" id="IPR037185">
    <property type="entry name" value="EmrE-like"/>
</dbReference>
<evidence type="ECO:0000313" key="3">
    <source>
        <dbReference type="EMBL" id="SVB72643.1"/>
    </source>
</evidence>
<proteinExistence type="predicted"/>
<feature type="transmembrane region" description="Helical" evidence="1">
    <location>
        <begin position="213"/>
        <end position="233"/>
    </location>
</feature>
<feature type="transmembrane region" description="Helical" evidence="1">
    <location>
        <begin position="182"/>
        <end position="201"/>
    </location>
</feature>
<keyword evidence="1" id="KW-1133">Transmembrane helix</keyword>
<dbReference type="PANTHER" id="PTHR22911:SF103">
    <property type="entry name" value="BLR2811 PROTEIN"/>
    <property type="match status" value="1"/>
</dbReference>
<dbReference type="InterPro" id="IPR000620">
    <property type="entry name" value="EamA_dom"/>
</dbReference>
<keyword evidence="1" id="KW-0472">Membrane</keyword>
<evidence type="ECO:0000259" key="2">
    <source>
        <dbReference type="Pfam" id="PF00892"/>
    </source>
</evidence>
<dbReference type="EMBL" id="UINC01054665">
    <property type="protein sequence ID" value="SVB72643.1"/>
    <property type="molecule type" value="Genomic_DNA"/>
</dbReference>
<organism evidence="3">
    <name type="scientific">marine metagenome</name>
    <dbReference type="NCBI Taxonomy" id="408172"/>
    <lineage>
        <taxon>unclassified sequences</taxon>
        <taxon>metagenomes</taxon>
        <taxon>ecological metagenomes</taxon>
    </lineage>
</organism>
<protein>
    <recommendedName>
        <fullName evidence="2">EamA domain-containing protein</fullName>
    </recommendedName>
</protein>
<feature type="transmembrane region" description="Helical" evidence="1">
    <location>
        <begin position="266"/>
        <end position="284"/>
    </location>
</feature>
<sequence length="290" mass="32480">MTKYFQTISPRKKSILLILTTILLFSMMDATAKLLLQTYPSNQVVWARYMSQTVVSILVLSPILHKVLVTNNLKLQLLRSTFLFFATYFFFTSLKYMQLVQVNAIFQVSPIFVTILSAIVLKEYVDIRRWTGVIIGMLGALIIIGPGSDVFAITMFFPAIAALCYASFVISTRYLSQGEAAGTSYIYSSLIGSILASILVIPSWTPIKMEDLFVFSGFGLFGALGHLLLIYALRLSEASFLAPFIYMNLVYGSLWGFFLFDETPGFLTIFGAAVIVSSGIYIWIRDQKLK</sequence>